<keyword evidence="4" id="KW-1185">Reference proteome</keyword>
<name>A0A9N8DBA4_9STRA</name>
<sequence length="611" mass="67470">MKGVQSTEFSQEEVVAKDNHRRNQQCQLVCLIDVIGYLYDGGAENDGAPQQSTASKGDELYLCRLQGHSYHKSRAGYRIELPQPFANTHREELDEADATICISKGYVDGNSHRVVIDEDAAVSMISNRRRLSGHLAPIAGKRNVLAVQLTTSMNEHPELSMVDIQGSIFGTGSRAPGHDFASQYRDCSFGALDFQPATGNNIQNGVTHVRMQKPVAGGEILGSLQDDILEATEERVGSLDQFDHIIYCIPDDALMDGSSKWTAFTYFHSHWSFFQKRRCSAMSVVIHELAHNLGFRHSGFESESYGDESGYLGFTVYKVGSPLKCFNGHKNWISGWFQDRAVHIDPIVESSRLFRLVTFVDYDKPMHQSDVVLIRVGNYYVQYNRAKGINIDTGMNADTVTITYARDHVSDSEAIAGLASGQAQQLSNYKGTGLDLVVEVCEVGTAEGASSVISMARQAIFGETLSPYSPIDYAWVSIYLDDGVQQSRCHQLGRDPTREPSAAPTSASPTLRPTLSPTQLPTLSPTQSPSEPSAFPSSLPSSALPSSPPTVDSPTPAPTDREVIQGGIIEIEWPALERRQKRRQIITVKDMTKLAKRENDSLHRRRRLRGV</sequence>
<feature type="compositionally biased region" description="Low complexity" evidence="1">
    <location>
        <begin position="528"/>
        <end position="554"/>
    </location>
</feature>
<dbReference type="Pfam" id="PF05548">
    <property type="entry name" value="Peptidase_M11"/>
    <property type="match status" value="1"/>
</dbReference>
<reference evidence="3" key="1">
    <citation type="submission" date="2020-06" db="EMBL/GenBank/DDBJ databases">
        <authorList>
            <consortium name="Plant Systems Biology data submission"/>
        </authorList>
    </citation>
    <scope>NUCLEOTIDE SEQUENCE</scope>
    <source>
        <strain evidence="3">D6</strain>
    </source>
</reference>
<gene>
    <name evidence="3" type="ORF">SEMRO_70_G038920.1</name>
</gene>
<protein>
    <submittedName>
        <fullName evidence="3">Glutathione Stransferase</fullName>
    </submittedName>
</protein>
<comment type="caution">
    <text evidence="3">The sequence shown here is derived from an EMBL/GenBank/DDBJ whole genome shotgun (WGS) entry which is preliminary data.</text>
</comment>
<evidence type="ECO:0000256" key="1">
    <source>
        <dbReference type="SAM" id="MobiDB-lite"/>
    </source>
</evidence>
<proteinExistence type="predicted"/>
<dbReference type="InterPro" id="IPR008752">
    <property type="entry name" value="Peptidase_M11"/>
</dbReference>
<accession>A0A9N8DBA4</accession>
<feature type="region of interest" description="Disordered" evidence="1">
    <location>
        <begin position="490"/>
        <end position="561"/>
    </location>
</feature>
<dbReference type="EMBL" id="CAICTM010000069">
    <property type="protein sequence ID" value="CAB9499848.1"/>
    <property type="molecule type" value="Genomic_DNA"/>
</dbReference>
<evidence type="ECO:0000259" key="2">
    <source>
        <dbReference type="Pfam" id="PF05548"/>
    </source>
</evidence>
<evidence type="ECO:0000313" key="4">
    <source>
        <dbReference type="Proteomes" id="UP001153069"/>
    </source>
</evidence>
<organism evidence="3 4">
    <name type="scientific">Seminavis robusta</name>
    <dbReference type="NCBI Taxonomy" id="568900"/>
    <lineage>
        <taxon>Eukaryota</taxon>
        <taxon>Sar</taxon>
        <taxon>Stramenopiles</taxon>
        <taxon>Ochrophyta</taxon>
        <taxon>Bacillariophyta</taxon>
        <taxon>Bacillariophyceae</taxon>
        <taxon>Bacillariophycidae</taxon>
        <taxon>Naviculales</taxon>
        <taxon>Naviculaceae</taxon>
        <taxon>Seminavis</taxon>
    </lineage>
</organism>
<dbReference type="AlphaFoldDB" id="A0A9N8DBA4"/>
<feature type="compositionally biased region" description="Polar residues" evidence="1">
    <location>
        <begin position="503"/>
        <end position="527"/>
    </location>
</feature>
<dbReference type="SUPFAM" id="SSF55486">
    <property type="entry name" value="Metalloproteases ('zincins'), catalytic domain"/>
    <property type="match status" value="1"/>
</dbReference>
<dbReference type="OrthoDB" id="48545at2759"/>
<dbReference type="Proteomes" id="UP001153069">
    <property type="component" value="Unassembled WGS sequence"/>
</dbReference>
<evidence type="ECO:0000313" key="3">
    <source>
        <dbReference type="EMBL" id="CAB9499848.1"/>
    </source>
</evidence>
<feature type="domain" description="Peptidase M11 gametolysin" evidence="2">
    <location>
        <begin position="163"/>
        <end position="337"/>
    </location>
</feature>